<gene>
    <name evidence="3" type="ORF">LAKADJCE_00790</name>
</gene>
<protein>
    <submittedName>
        <fullName evidence="3">CHAT domain protein</fullName>
    </submittedName>
</protein>
<dbReference type="InterPro" id="IPR019734">
    <property type="entry name" value="TPR_rpt"/>
</dbReference>
<reference evidence="3" key="1">
    <citation type="submission" date="2020-10" db="EMBL/GenBank/DDBJ databases">
        <authorList>
            <person name="Hahn C.J."/>
            <person name="Laso-Perez R."/>
            <person name="Vulcano F."/>
            <person name="Vaziourakis K.-M."/>
            <person name="Stokke R."/>
            <person name="Steen I.H."/>
            <person name="Teske A."/>
            <person name="Boetius A."/>
            <person name="Liebeke M."/>
            <person name="Amann R."/>
            <person name="Knittel K."/>
        </authorList>
    </citation>
    <scope>NUCLEOTIDE SEQUENCE</scope>
    <source>
        <strain evidence="3">Gfbio:e3339647-f889-4370-9287-4fb5cb688e4c:AG392J18_GoMArc1</strain>
    </source>
</reference>
<dbReference type="Gene3D" id="3.40.50.1460">
    <property type="match status" value="1"/>
</dbReference>
<feature type="domain" description="CHAT" evidence="2">
    <location>
        <begin position="378"/>
        <end position="645"/>
    </location>
</feature>
<organism evidence="3 4">
    <name type="scientific">Candidatus Argoarchaeum ethanivorans</name>
    <dbReference type="NCBI Taxonomy" id="2608793"/>
    <lineage>
        <taxon>Archaea</taxon>
        <taxon>Methanobacteriati</taxon>
        <taxon>Methanobacteriota</taxon>
        <taxon>Stenosarchaea group</taxon>
        <taxon>Methanomicrobia</taxon>
        <taxon>Methanosarcinales</taxon>
        <taxon>Methanosarcinales incertae sedis</taxon>
        <taxon>GOM Arc I cluster</taxon>
        <taxon>Candidatus Argoarchaeum</taxon>
    </lineage>
</organism>
<sequence length="651" mass="74014">MSGEMKREDFDKMILSLVERYPNPEEFLSVIESLGIPKDERGASFLQIGITLYEFSKFRMALAAWNRALTYYIKDEDLSGESACYGNLGIAYDSLGDFARAIEFHEKSLTIDREIGDLSGESKCYTNLGILYEESNDLTKSLDALKRSIKIRERIKGEIDLEELRTSFHAQVVSTYDALANVYLKTGEIVKSINTLEHSKTRELADFLFYAEILKGKPEFREIIQEKARLKHKVEINNKWKNAISEAEKITADSGINQIKTEIERTDQKYAVVSSKLQRLYDEVAGLHPRDYDIVSNTLSILKKERKWAVLEYLLLPHESELIVFIINEKGEINPVRTEYDKTRLDSQITTYTDAVILSSKKDFRDKAEKRLKELSIDLYTTLIPKDVKKALDDLKAEHLIIVPHKELHFVPWEILNDGKDYLGLKYSISRNFSLDLTSIAMNKQTNINDGNGFSALLMGNPTLDLNGSETEVNKIKEKLNEKLGNNPTTLTRDKATKENFIERIKTPLNIFHFSGHGTFQFPPGFSSLVFNNSSELTANELSGMRFKGSPIVSLSACETGITPPIKGEEMMGLVRGFIVAGSPSIVSTSWRVYDNSACHLMVEFYKNILENNCVGLSLKKARKTVFEEYNGEILHWGAYTMYGDPFKSIF</sequence>
<dbReference type="SUPFAM" id="SSF48452">
    <property type="entry name" value="TPR-like"/>
    <property type="match status" value="1"/>
</dbReference>
<dbReference type="SMART" id="SM00028">
    <property type="entry name" value="TPR"/>
    <property type="match status" value="4"/>
</dbReference>
<evidence type="ECO:0000256" key="1">
    <source>
        <dbReference type="PROSITE-ProRule" id="PRU00339"/>
    </source>
</evidence>
<feature type="repeat" description="TPR" evidence="1">
    <location>
        <begin position="122"/>
        <end position="155"/>
    </location>
</feature>
<keyword evidence="1" id="KW-0802">TPR repeat</keyword>
<dbReference type="AlphaFoldDB" id="A0A811TJ51"/>
<dbReference type="InterPro" id="IPR011990">
    <property type="entry name" value="TPR-like_helical_dom_sf"/>
</dbReference>
<dbReference type="Gene3D" id="1.25.40.10">
    <property type="entry name" value="Tetratricopeptide repeat domain"/>
    <property type="match status" value="1"/>
</dbReference>
<comment type="caution">
    <text evidence="3">The sequence shown here is derived from an EMBL/GenBank/DDBJ whole genome shotgun (WGS) entry which is preliminary data.</text>
</comment>
<evidence type="ECO:0000259" key="2">
    <source>
        <dbReference type="Pfam" id="PF12770"/>
    </source>
</evidence>
<accession>A0A811TJ51</accession>
<dbReference type="InterPro" id="IPR024983">
    <property type="entry name" value="CHAT_dom"/>
</dbReference>
<proteinExistence type="predicted"/>
<dbReference type="PANTHER" id="PTHR10098:SF108">
    <property type="entry name" value="TETRATRICOPEPTIDE REPEAT PROTEIN 28"/>
    <property type="match status" value="1"/>
</dbReference>
<feature type="repeat" description="TPR" evidence="1">
    <location>
        <begin position="82"/>
        <end position="115"/>
    </location>
</feature>
<dbReference type="EMBL" id="CAJHIR010000055">
    <property type="protein sequence ID" value="CAD6494497.1"/>
    <property type="molecule type" value="Genomic_DNA"/>
</dbReference>
<dbReference type="PANTHER" id="PTHR10098">
    <property type="entry name" value="RAPSYN-RELATED"/>
    <property type="match status" value="1"/>
</dbReference>
<dbReference type="Pfam" id="PF12770">
    <property type="entry name" value="CHAT"/>
    <property type="match status" value="1"/>
</dbReference>
<evidence type="ECO:0000313" key="3">
    <source>
        <dbReference type="EMBL" id="CAD6494497.1"/>
    </source>
</evidence>
<dbReference type="Pfam" id="PF13424">
    <property type="entry name" value="TPR_12"/>
    <property type="match status" value="1"/>
</dbReference>
<dbReference type="PROSITE" id="PS50005">
    <property type="entry name" value="TPR"/>
    <property type="match status" value="2"/>
</dbReference>
<evidence type="ECO:0000313" key="4">
    <source>
        <dbReference type="Proteomes" id="UP000612009"/>
    </source>
</evidence>
<name>A0A811TJ51_9EURY</name>
<dbReference type="Proteomes" id="UP000612009">
    <property type="component" value="Unassembled WGS sequence"/>
</dbReference>